<evidence type="ECO:0000256" key="3">
    <source>
        <dbReference type="ARBA" id="ARBA00023163"/>
    </source>
</evidence>
<dbReference type="GO" id="GO:0003677">
    <property type="term" value="F:DNA binding"/>
    <property type="evidence" value="ECO:0007669"/>
    <property type="project" value="UniProtKB-KW"/>
</dbReference>
<evidence type="ECO:0000256" key="2">
    <source>
        <dbReference type="ARBA" id="ARBA00023125"/>
    </source>
</evidence>
<evidence type="ECO:0000313" key="6">
    <source>
        <dbReference type="Proteomes" id="UP000238362"/>
    </source>
</evidence>
<sequence>MTTPGHVRTAYLVKRLELAVRARLDAAVRPHGLTTAQYTALTALRGGPGMSSAQLARRSFVSPQTMQELVVNLERRGLVTRSPSPDNRRVLGISLTDAGEAELRRLDEDVDEIERQMLADLDDEQVAALREALRRCTQRLTGR</sequence>
<dbReference type="GO" id="GO:0003700">
    <property type="term" value="F:DNA-binding transcription factor activity"/>
    <property type="evidence" value="ECO:0007669"/>
    <property type="project" value="InterPro"/>
</dbReference>
<reference evidence="5 6" key="1">
    <citation type="submission" date="2018-03" db="EMBL/GenBank/DDBJ databases">
        <title>Genomic Encyclopedia of Type Strains, Phase III (KMG-III): the genomes of soil and plant-associated and newly described type strains.</title>
        <authorList>
            <person name="Whitman W."/>
        </authorList>
    </citation>
    <scope>NUCLEOTIDE SEQUENCE [LARGE SCALE GENOMIC DNA]</scope>
    <source>
        <strain evidence="5 6">CGMCC 4.7125</strain>
    </source>
</reference>
<evidence type="ECO:0000256" key="1">
    <source>
        <dbReference type="ARBA" id="ARBA00023015"/>
    </source>
</evidence>
<dbReference type="InterPro" id="IPR036390">
    <property type="entry name" value="WH_DNA-bd_sf"/>
</dbReference>
<dbReference type="PRINTS" id="PR00598">
    <property type="entry name" value="HTHMARR"/>
</dbReference>
<dbReference type="InterPro" id="IPR039422">
    <property type="entry name" value="MarR/SlyA-like"/>
</dbReference>
<dbReference type="EMBL" id="PVNH01000005">
    <property type="protein sequence ID" value="PRX47650.1"/>
    <property type="molecule type" value="Genomic_DNA"/>
</dbReference>
<dbReference type="PANTHER" id="PTHR33164">
    <property type="entry name" value="TRANSCRIPTIONAL REGULATOR, MARR FAMILY"/>
    <property type="match status" value="1"/>
</dbReference>
<dbReference type="Gene3D" id="1.10.10.10">
    <property type="entry name" value="Winged helix-like DNA-binding domain superfamily/Winged helix DNA-binding domain"/>
    <property type="match status" value="1"/>
</dbReference>
<feature type="domain" description="HTH marR-type" evidence="4">
    <location>
        <begin position="6"/>
        <end position="138"/>
    </location>
</feature>
<dbReference type="SUPFAM" id="SSF46785">
    <property type="entry name" value="Winged helix' DNA-binding domain"/>
    <property type="match status" value="1"/>
</dbReference>
<dbReference type="PROSITE" id="PS50995">
    <property type="entry name" value="HTH_MARR_2"/>
    <property type="match status" value="1"/>
</dbReference>
<dbReference type="AlphaFoldDB" id="A0A2T0LUX7"/>
<evidence type="ECO:0000259" key="4">
    <source>
        <dbReference type="PROSITE" id="PS50995"/>
    </source>
</evidence>
<keyword evidence="6" id="KW-1185">Reference proteome</keyword>
<dbReference type="SMART" id="SM00347">
    <property type="entry name" value="HTH_MARR"/>
    <property type="match status" value="1"/>
</dbReference>
<dbReference type="InterPro" id="IPR000835">
    <property type="entry name" value="HTH_MarR-typ"/>
</dbReference>
<evidence type="ECO:0000313" key="5">
    <source>
        <dbReference type="EMBL" id="PRX47650.1"/>
    </source>
</evidence>
<accession>A0A2T0LUX7</accession>
<dbReference type="OrthoDB" id="3177763at2"/>
<keyword evidence="1" id="KW-0805">Transcription regulation</keyword>
<dbReference type="InterPro" id="IPR036388">
    <property type="entry name" value="WH-like_DNA-bd_sf"/>
</dbReference>
<proteinExistence type="predicted"/>
<dbReference type="RefSeq" id="WP_106179144.1">
    <property type="nucleotide sequence ID" value="NZ_PVNH01000005.1"/>
</dbReference>
<name>A0A2T0LUX7_9PSEU</name>
<dbReference type="PROSITE" id="PS01117">
    <property type="entry name" value="HTH_MARR_1"/>
    <property type="match status" value="1"/>
</dbReference>
<keyword evidence="2 5" id="KW-0238">DNA-binding</keyword>
<dbReference type="PANTHER" id="PTHR33164:SF43">
    <property type="entry name" value="HTH-TYPE TRANSCRIPTIONAL REPRESSOR YETL"/>
    <property type="match status" value="1"/>
</dbReference>
<comment type="caution">
    <text evidence="5">The sequence shown here is derived from an EMBL/GenBank/DDBJ whole genome shotgun (WGS) entry which is preliminary data.</text>
</comment>
<organism evidence="5 6">
    <name type="scientific">Prauserella shujinwangii</name>
    <dbReference type="NCBI Taxonomy" id="1453103"/>
    <lineage>
        <taxon>Bacteria</taxon>
        <taxon>Bacillati</taxon>
        <taxon>Actinomycetota</taxon>
        <taxon>Actinomycetes</taxon>
        <taxon>Pseudonocardiales</taxon>
        <taxon>Pseudonocardiaceae</taxon>
        <taxon>Prauserella</taxon>
    </lineage>
</organism>
<keyword evidence="3" id="KW-0804">Transcription</keyword>
<dbReference type="GO" id="GO:0006950">
    <property type="term" value="P:response to stress"/>
    <property type="evidence" value="ECO:0007669"/>
    <property type="project" value="TreeGrafter"/>
</dbReference>
<gene>
    <name evidence="5" type="ORF">B0I33_105230</name>
</gene>
<dbReference type="Pfam" id="PF12802">
    <property type="entry name" value="MarR_2"/>
    <property type="match status" value="1"/>
</dbReference>
<dbReference type="Proteomes" id="UP000238362">
    <property type="component" value="Unassembled WGS sequence"/>
</dbReference>
<dbReference type="InterPro" id="IPR023187">
    <property type="entry name" value="Tscrpt_reg_MarR-type_CS"/>
</dbReference>
<protein>
    <submittedName>
        <fullName evidence="5">DNA-binding MarR family transcriptional regulator</fullName>
    </submittedName>
</protein>